<sequence length="29" mass="3357">MIYKKNFVYLTLLGGAIDESIIKKIDLEK</sequence>
<dbReference type="EMBL" id="MN738773">
    <property type="protein sequence ID" value="QHS84161.1"/>
    <property type="molecule type" value="Genomic_DNA"/>
</dbReference>
<proteinExistence type="predicted"/>
<evidence type="ECO:0000313" key="1">
    <source>
        <dbReference type="EMBL" id="QHS84161.1"/>
    </source>
</evidence>
<reference evidence="1" key="1">
    <citation type="journal article" date="2020" name="Nature">
        <title>Giant virus diversity and host interactions through global metagenomics.</title>
        <authorList>
            <person name="Schulz F."/>
            <person name="Roux S."/>
            <person name="Paez-Espino D."/>
            <person name="Jungbluth S."/>
            <person name="Walsh D.A."/>
            <person name="Denef V.J."/>
            <person name="McMahon K.D."/>
            <person name="Konstantinidis K.T."/>
            <person name="Eloe-Fadrosh E.A."/>
            <person name="Kyrpides N.C."/>
            <person name="Woyke T."/>
        </authorList>
    </citation>
    <scope>NUCLEOTIDE SEQUENCE</scope>
    <source>
        <strain evidence="1">GVMAG-S-ERX555965-48</strain>
    </source>
</reference>
<accession>A0A6C0AY56</accession>
<protein>
    <submittedName>
        <fullName evidence="1">Uncharacterized protein</fullName>
    </submittedName>
</protein>
<name>A0A6C0AY56_9ZZZZ</name>
<organism evidence="1">
    <name type="scientific">viral metagenome</name>
    <dbReference type="NCBI Taxonomy" id="1070528"/>
    <lineage>
        <taxon>unclassified sequences</taxon>
        <taxon>metagenomes</taxon>
        <taxon>organismal metagenomes</taxon>
    </lineage>
</organism>
<dbReference type="AlphaFoldDB" id="A0A6C0AY56"/>